<dbReference type="Gene3D" id="2.130.10.30">
    <property type="entry name" value="Regulator of chromosome condensation 1/beta-lactamase-inhibitor protein II"/>
    <property type="match status" value="2"/>
</dbReference>
<dbReference type="PANTHER" id="PTHR22872">
    <property type="entry name" value="BTK-BINDING PROTEIN-RELATED"/>
    <property type="match status" value="1"/>
</dbReference>
<dbReference type="VEuPathDB" id="AmoebaDB:NF0127810"/>
<dbReference type="Proteomes" id="UP000444721">
    <property type="component" value="Unassembled WGS sequence"/>
</dbReference>
<accession>A0A6A5BWR5</accession>
<dbReference type="VEuPathDB" id="AmoebaDB:FDP41_001824"/>
<dbReference type="PROSITE" id="PS50012">
    <property type="entry name" value="RCC1_3"/>
    <property type="match status" value="4"/>
</dbReference>
<feature type="chain" id="PRO_5025633816" description="EGF-like domain-containing protein" evidence="4">
    <location>
        <begin position="25"/>
        <end position="1087"/>
    </location>
</feature>
<dbReference type="OrthoDB" id="16281at2759"/>
<keyword evidence="7" id="KW-1185">Reference proteome</keyword>
<dbReference type="RefSeq" id="XP_044563467.1">
    <property type="nucleotide sequence ID" value="XM_044704951.1"/>
</dbReference>
<evidence type="ECO:0000313" key="6">
    <source>
        <dbReference type="EMBL" id="KAF0978754.1"/>
    </source>
</evidence>
<keyword evidence="1" id="KW-0677">Repeat</keyword>
<dbReference type="EMBL" id="VFQX01000028">
    <property type="protein sequence ID" value="KAF0978754.1"/>
    <property type="molecule type" value="Genomic_DNA"/>
</dbReference>
<dbReference type="InterPro" id="IPR058923">
    <property type="entry name" value="RCC1-like_dom"/>
</dbReference>
<feature type="disulfide bond" evidence="2">
    <location>
        <begin position="908"/>
        <end position="917"/>
    </location>
</feature>
<evidence type="ECO:0000256" key="2">
    <source>
        <dbReference type="PROSITE-ProRule" id="PRU00076"/>
    </source>
</evidence>
<feature type="repeat" description="RCC1" evidence="3">
    <location>
        <begin position="428"/>
        <end position="482"/>
    </location>
</feature>
<feature type="repeat" description="RCC1" evidence="3">
    <location>
        <begin position="374"/>
        <end position="427"/>
    </location>
</feature>
<dbReference type="SUPFAM" id="SSF117281">
    <property type="entry name" value="Kelch motif"/>
    <property type="match status" value="1"/>
</dbReference>
<comment type="caution">
    <text evidence="2">Lacks conserved residue(s) required for the propagation of feature annotation.</text>
</comment>
<feature type="domain" description="EGF-like" evidence="5">
    <location>
        <begin position="884"/>
        <end position="918"/>
    </location>
</feature>
<dbReference type="InterPro" id="IPR051625">
    <property type="entry name" value="Signaling_Regulatory_Domain"/>
</dbReference>
<dbReference type="GeneID" id="68109042"/>
<dbReference type="PROSITE" id="PS50026">
    <property type="entry name" value="EGF_3"/>
    <property type="match status" value="1"/>
</dbReference>
<evidence type="ECO:0000256" key="3">
    <source>
        <dbReference type="PROSITE-ProRule" id="PRU00235"/>
    </source>
</evidence>
<dbReference type="Gene3D" id="2.120.10.80">
    <property type="entry name" value="Kelch-type beta propeller"/>
    <property type="match status" value="1"/>
</dbReference>
<name>A0A6A5BWR5_NAEFO</name>
<dbReference type="SUPFAM" id="SSF50985">
    <property type="entry name" value="RCC1/BLIP-II"/>
    <property type="match status" value="1"/>
</dbReference>
<gene>
    <name evidence="6" type="ORF">FDP41_001824</name>
</gene>
<feature type="repeat" description="RCC1" evidence="3">
    <location>
        <begin position="483"/>
        <end position="534"/>
    </location>
</feature>
<keyword evidence="2" id="KW-1015">Disulfide bond</keyword>
<evidence type="ECO:0000313" key="7">
    <source>
        <dbReference type="Proteomes" id="UP000444721"/>
    </source>
</evidence>
<reference evidence="6 7" key="1">
    <citation type="journal article" date="2019" name="Sci. Rep.">
        <title>Nanopore sequencing improves the draft genome of the human pathogenic amoeba Naegleria fowleri.</title>
        <authorList>
            <person name="Liechti N."/>
            <person name="Schurch N."/>
            <person name="Bruggmann R."/>
            <person name="Wittwer M."/>
        </authorList>
    </citation>
    <scope>NUCLEOTIDE SEQUENCE [LARGE SCALE GENOMIC DNA]</scope>
    <source>
        <strain evidence="6 7">ATCC 30894</strain>
    </source>
</reference>
<evidence type="ECO:0000256" key="1">
    <source>
        <dbReference type="ARBA" id="ARBA00022737"/>
    </source>
</evidence>
<dbReference type="InterPro" id="IPR015915">
    <property type="entry name" value="Kelch-typ_b-propeller"/>
</dbReference>
<keyword evidence="4" id="KW-0732">Signal</keyword>
<evidence type="ECO:0000259" key="5">
    <source>
        <dbReference type="PROSITE" id="PS50026"/>
    </source>
</evidence>
<sequence>MNPTTTKVMTALLLVALLLNAINASVIGRKSSTTGGSLSTEDLEMAHRLRDKRTSYNSVLEDDLKKQFRDFYDSKVKQKLVDTTDALDQASSRLTELNINETVFATLTSAKEADLMASISTELELKKTLVLTQFSAEKISENLLTLVNNYTSTTFGEEVFVRQFTSEYANDHHFHLNSRRGFFPSLERSHKKGIIRIRNRIAAGADHVLVLMPDGKLHSTGSYFEGNLGRSYKDSRLLFRLPVEALDDLEIYQFEVNTHSNLVLTNKGIYTFGVNSDFQLATGLISNVYIPTRMNGFGGKIITQIALGYNAGYAIDENGKLWAWGANDKGQLGDRTFDPKSRPFAVYFYGILKGKIVSRVCAGKNYAIALTTDNTLIAFGDNTFGQLGTNDTVTQGEPVKVKLNNLQGRQISDIQCGTKHNLLLTTDGMVYSWGSNENGQLGDGSTLNSLVPIFVSYLYNNLSCVAERIHTRGFVNFVICSDKRLFSWGKNDIGQTGTGSIGSNILRPTLVKHSLQPIVDIATSEKSSYIFYADGSIFATGKCQNTRMFFNHDCIDTSPLYWNGITYTERFLFNLDGYFTPVSMQNDLHLAWYYRKPVYFEMGDLAYLLKQENTIPTRRNNGFNMYVLNNTENNNGEEWKLVEYDSYKNYGFPDSIYNTHFLKHNEYFYLFGGFVNDEVSDKIYRCPIFSLDKEWELLPFTLPTPIASGVLVSSGDYVYIFGGITSMYSYNSTTDFAPRKNAIVTDKIMRAPLSDLTSWEIMSDVLPVPIHSAFWEIMDGYIYLFGGSRRFGTSQNNIFRASLLTPNVWEHTFNVLPYFMINTGQISSADGDISLFGGTNSTSGVGGPYGVYAHKRDLMWNAMFDVNRTKSWCSAYPFMCYTCFGFEATNPQVCSGLGRCMDYDKCDCPTGISGNNCDKTSIVAFNGIRRYADGTAATSCQEYKYPTNSSKLYSGLTGSGVYMIQNDTNIPPVAVFCNMLTTPPSTANYTLFLDRVGFVVNIKERHLKYGITDPTLLQLNNEGNGIYQISIPSLIPSSMLCLTPLTGSEILCSYSGVCFTDANGSTQCLCGVGYSSQSNGTSCVRTI</sequence>
<feature type="repeat" description="RCC1" evidence="3">
    <location>
        <begin position="319"/>
        <end position="373"/>
    </location>
</feature>
<dbReference type="InterPro" id="IPR009091">
    <property type="entry name" value="RCC1/BLIP-II"/>
</dbReference>
<keyword evidence="2" id="KW-0245">EGF-like domain</keyword>
<protein>
    <recommendedName>
        <fullName evidence="5">EGF-like domain-containing protein</fullName>
    </recommendedName>
</protein>
<dbReference type="InterPro" id="IPR000408">
    <property type="entry name" value="Reg_chr_condens"/>
</dbReference>
<feature type="signal peptide" evidence="4">
    <location>
        <begin position="1"/>
        <end position="24"/>
    </location>
</feature>
<comment type="caution">
    <text evidence="6">The sequence shown here is derived from an EMBL/GenBank/DDBJ whole genome shotgun (WGS) entry which is preliminary data.</text>
</comment>
<evidence type="ECO:0000256" key="4">
    <source>
        <dbReference type="SAM" id="SignalP"/>
    </source>
</evidence>
<proteinExistence type="predicted"/>
<dbReference type="VEuPathDB" id="AmoebaDB:NfTy_032430"/>
<dbReference type="VEuPathDB" id="AmoebaDB:NF0127800"/>
<dbReference type="Pfam" id="PF25390">
    <property type="entry name" value="WD40_RLD"/>
    <property type="match status" value="1"/>
</dbReference>
<organism evidence="6 7">
    <name type="scientific">Naegleria fowleri</name>
    <name type="common">Brain eating amoeba</name>
    <dbReference type="NCBI Taxonomy" id="5763"/>
    <lineage>
        <taxon>Eukaryota</taxon>
        <taxon>Discoba</taxon>
        <taxon>Heterolobosea</taxon>
        <taxon>Tetramitia</taxon>
        <taxon>Eutetramitia</taxon>
        <taxon>Vahlkampfiidae</taxon>
        <taxon>Naegleria</taxon>
    </lineage>
</organism>
<dbReference type="PROSITE" id="PS00022">
    <property type="entry name" value="EGF_1"/>
    <property type="match status" value="1"/>
</dbReference>
<dbReference type="AlphaFoldDB" id="A0A6A5BWR5"/>
<dbReference type="PRINTS" id="PR00633">
    <property type="entry name" value="RCCNDNSATION"/>
</dbReference>
<dbReference type="InterPro" id="IPR000742">
    <property type="entry name" value="EGF"/>
</dbReference>